<dbReference type="PANTHER" id="PTHR43422">
    <property type="entry name" value="THIAMINE THIAZOLE SYNTHASE"/>
    <property type="match status" value="1"/>
</dbReference>
<proteinExistence type="predicted"/>
<evidence type="ECO:0000313" key="1">
    <source>
        <dbReference type="EMBL" id="PPK64063.1"/>
    </source>
</evidence>
<name>A0A2S6GFQ5_9PSEU</name>
<sequence length="436" mass="47505">MSTRLDRAVVVGGSVAGLLAARVLRAFTDDVVVVEPDDLPESPVGRGAIAHGDQFHVLLGLAQDMLSYWFPTLLDDLVADGAVRCTSERDGRMYVDGHLRLPVPGHVFLPVHRPLLEHHLRRWVLPLVTVVRDRVTDLAVSGDRVTGVRTALGETLPADLVVDATGRASRLCEWLSRVDYPVPRKQRLALDLGYATTLYHRSRDQRLDGLLSVHSLRSNSAAEPGVSCIAPLNDDYWIATVSAYGKNRPSRDPADFAERCLREPAAGFATLVRTCMPAGGVSTHRFPHSVRRDFHTVERFPAGLVPLGDAVASFNPVYGQGIPSAALHASALAAWLRSGAGVGGYFERLRVLVDAAWQTSVIADFGLPHLVARRPRGHRLRQAVSGAIDRAAMRDPLVAARFADVVNMYEHPSALLRPDVLRRALVAATVERFLGA</sequence>
<organism evidence="1 2">
    <name type="scientific">Actinokineospora auranticolor</name>
    <dbReference type="NCBI Taxonomy" id="155976"/>
    <lineage>
        <taxon>Bacteria</taxon>
        <taxon>Bacillati</taxon>
        <taxon>Actinomycetota</taxon>
        <taxon>Actinomycetes</taxon>
        <taxon>Pseudonocardiales</taxon>
        <taxon>Pseudonocardiaceae</taxon>
        <taxon>Actinokineospora</taxon>
    </lineage>
</organism>
<dbReference type="EMBL" id="PTIX01000022">
    <property type="protein sequence ID" value="PPK64063.1"/>
    <property type="molecule type" value="Genomic_DNA"/>
</dbReference>
<dbReference type="SUPFAM" id="SSF51905">
    <property type="entry name" value="FAD/NAD(P)-binding domain"/>
    <property type="match status" value="1"/>
</dbReference>
<dbReference type="Gene3D" id="3.50.50.60">
    <property type="entry name" value="FAD/NAD(P)-binding domain"/>
    <property type="match status" value="1"/>
</dbReference>
<dbReference type="InterPro" id="IPR006905">
    <property type="entry name" value="Flavin_halogenase"/>
</dbReference>
<dbReference type="Pfam" id="PF04820">
    <property type="entry name" value="Trp_halogenase"/>
    <property type="match status" value="1"/>
</dbReference>
<gene>
    <name evidence="1" type="ORF">CLV40_12254</name>
</gene>
<evidence type="ECO:0000313" key="2">
    <source>
        <dbReference type="Proteomes" id="UP000239203"/>
    </source>
</evidence>
<accession>A0A2S6GFQ5</accession>
<dbReference type="Proteomes" id="UP000239203">
    <property type="component" value="Unassembled WGS sequence"/>
</dbReference>
<reference evidence="1 2" key="1">
    <citation type="submission" date="2018-02" db="EMBL/GenBank/DDBJ databases">
        <title>Genomic Encyclopedia of Archaeal and Bacterial Type Strains, Phase II (KMG-II): from individual species to whole genera.</title>
        <authorList>
            <person name="Goeker M."/>
        </authorList>
    </citation>
    <scope>NUCLEOTIDE SEQUENCE [LARGE SCALE GENOMIC DNA]</scope>
    <source>
        <strain evidence="1 2">YU 961-1</strain>
    </source>
</reference>
<dbReference type="PANTHER" id="PTHR43422:SF3">
    <property type="entry name" value="THIAMINE THIAZOLE SYNTHASE"/>
    <property type="match status" value="1"/>
</dbReference>
<keyword evidence="2" id="KW-1185">Reference proteome</keyword>
<dbReference type="InterPro" id="IPR036188">
    <property type="entry name" value="FAD/NAD-bd_sf"/>
</dbReference>
<dbReference type="AlphaFoldDB" id="A0A2S6GFQ5"/>
<comment type="caution">
    <text evidence="1">The sequence shown here is derived from an EMBL/GenBank/DDBJ whole genome shotgun (WGS) entry which is preliminary data.</text>
</comment>
<dbReference type="GO" id="GO:0004497">
    <property type="term" value="F:monooxygenase activity"/>
    <property type="evidence" value="ECO:0007669"/>
    <property type="project" value="InterPro"/>
</dbReference>
<dbReference type="RefSeq" id="WP_104482240.1">
    <property type="nucleotide sequence ID" value="NZ_CP154825.1"/>
</dbReference>
<protein>
    <submittedName>
        <fullName evidence="1">2-polyprenyl-6-methoxyphenol hydroxylase-like FAD-dependent oxidoreductase</fullName>
    </submittedName>
</protein>